<gene>
    <name evidence="11" type="primary">radA</name>
    <name evidence="15" type="ORF">A2856_00055</name>
</gene>
<comment type="similarity">
    <text evidence="11 13">Belongs to the RecA family. RadA subfamily.</text>
</comment>
<feature type="region of interest" description="Lon-protease-like" evidence="11">
    <location>
        <begin position="348"/>
        <end position="431"/>
    </location>
</feature>
<dbReference type="GO" id="GO:0008270">
    <property type="term" value="F:zinc ion binding"/>
    <property type="evidence" value="ECO:0007669"/>
    <property type="project" value="UniProtKB-KW"/>
</dbReference>
<feature type="domain" description="RecA family profile 1" evidence="14">
    <location>
        <begin position="59"/>
        <end position="213"/>
    </location>
</feature>
<dbReference type="Pfam" id="PF18073">
    <property type="entry name" value="Zn_ribbon_LapB"/>
    <property type="match status" value="1"/>
</dbReference>
<name>A0A1F7TLN9_9BACT</name>
<dbReference type="EMBL" id="MGDT01000004">
    <property type="protein sequence ID" value="OGL66889.1"/>
    <property type="molecule type" value="Genomic_DNA"/>
</dbReference>
<comment type="function">
    <text evidence="11">Plays a role in repairing double-strand DNA breaks, probably involving stabilizing or processing branched DNA or blocked replication forks.</text>
</comment>
<dbReference type="InterPro" id="IPR020568">
    <property type="entry name" value="Ribosomal_Su5_D2-typ_SF"/>
</dbReference>
<keyword evidence="5" id="KW-0378">Hydrolase</keyword>
<evidence type="ECO:0000256" key="8">
    <source>
        <dbReference type="ARBA" id="ARBA00023016"/>
    </source>
</evidence>
<keyword evidence="2 11" id="KW-0547">Nucleotide-binding</keyword>
<evidence type="ECO:0000256" key="4">
    <source>
        <dbReference type="ARBA" id="ARBA00022771"/>
    </source>
</evidence>
<keyword evidence="10 11" id="KW-0234">DNA repair</keyword>
<dbReference type="Gene3D" id="3.30.230.10">
    <property type="match status" value="1"/>
</dbReference>
<evidence type="ECO:0000256" key="1">
    <source>
        <dbReference type="ARBA" id="ARBA00022723"/>
    </source>
</evidence>
<feature type="binding site" evidence="11">
    <location>
        <begin position="88"/>
        <end position="95"/>
    </location>
    <ligand>
        <name>ATP</name>
        <dbReference type="ChEBI" id="CHEBI:30616"/>
    </ligand>
</feature>
<evidence type="ECO:0000256" key="7">
    <source>
        <dbReference type="ARBA" id="ARBA00022840"/>
    </source>
</evidence>
<keyword evidence="4 13" id="KW-0863">Zinc-finger</keyword>
<keyword evidence="7 11" id="KW-0067">ATP-binding</keyword>
<dbReference type="InterPro" id="IPR027417">
    <property type="entry name" value="P-loop_NTPase"/>
</dbReference>
<keyword evidence="9 11" id="KW-0238">DNA-binding</keyword>
<dbReference type="PROSITE" id="PS50162">
    <property type="entry name" value="RECA_2"/>
    <property type="match status" value="1"/>
</dbReference>
<dbReference type="SUPFAM" id="SSF54211">
    <property type="entry name" value="Ribosomal protein S5 domain 2-like"/>
    <property type="match status" value="1"/>
</dbReference>
<comment type="function">
    <text evidence="13">DNA-dependent ATPase involved in processing of recombination intermediates, plays a role in repairing DNA breaks. Stimulates the branch migration of RecA-mediated strand transfer reactions, allowing the 3' invading strand to extend heteroduplex DNA faster. Binds ssDNA in the presence of ADP but not other nucleotides, has ATPase activity that is stimulated by ssDNA and various branched DNA structures, but inhibited by SSB. Does not have RecA's homology-searching function.</text>
</comment>
<dbReference type="PANTHER" id="PTHR32472">
    <property type="entry name" value="DNA REPAIR PROTEIN RADA"/>
    <property type="match status" value="1"/>
</dbReference>
<evidence type="ECO:0000313" key="15">
    <source>
        <dbReference type="EMBL" id="OGL66889.1"/>
    </source>
</evidence>
<evidence type="ECO:0000256" key="12">
    <source>
        <dbReference type="NCBIfam" id="TIGR00416"/>
    </source>
</evidence>
<reference evidence="15 16" key="1">
    <citation type="journal article" date="2016" name="Nat. Commun.">
        <title>Thousands of microbial genomes shed light on interconnected biogeochemical processes in an aquifer system.</title>
        <authorList>
            <person name="Anantharaman K."/>
            <person name="Brown C.T."/>
            <person name="Hug L.A."/>
            <person name="Sharon I."/>
            <person name="Castelle C.J."/>
            <person name="Probst A.J."/>
            <person name="Thomas B.C."/>
            <person name="Singh A."/>
            <person name="Wilkins M.J."/>
            <person name="Karaoz U."/>
            <person name="Brodie E.L."/>
            <person name="Williams K.H."/>
            <person name="Hubbard S.S."/>
            <person name="Banfield J.F."/>
        </authorList>
    </citation>
    <scope>NUCLEOTIDE SEQUENCE [LARGE SCALE GENOMIC DNA]</scope>
</reference>
<evidence type="ECO:0000256" key="3">
    <source>
        <dbReference type="ARBA" id="ARBA00022763"/>
    </source>
</evidence>
<keyword evidence="3 11" id="KW-0227">DNA damage</keyword>
<accession>A0A1F7TLN9</accession>
<evidence type="ECO:0000256" key="9">
    <source>
        <dbReference type="ARBA" id="ARBA00023125"/>
    </source>
</evidence>
<dbReference type="PRINTS" id="PR01874">
    <property type="entry name" value="DNAREPAIRADA"/>
</dbReference>
<dbReference type="SMART" id="SM00382">
    <property type="entry name" value="AAA"/>
    <property type="match status" value="1"/>
</dbReference>
<keyword evidence="8 11" id="KW-0346">Stress response</keyword>
<evidence type="ECO:0000313" key="16">
    <source>
        <dbReference type="Proteomes" id="UP000177885"/>
    </source>
</evidence>
<dbReference type="InterPro" id="IPR004504">
    <property type="entry name" value="DNA_repair_RadA"/>
</dbReference>
<evidence type="ECO:0000256" key="6">
    <source>
        <dbReference type="ARBA" id="ARBA00022833"/>
    </source>
</evidence>
<dbReference type="GO" id="GO:0140664">
    <property type="term" value="F:ATP-dependent DNA damage sensor activity"/>
    <property type="evidence" value="ECO:0007669"/>
    <property type="project" value="InterPro"/>
</dbReference>
<protein>
    <recommendedName>
        <fullName evidence="11 12">DNA repair protein RadA</fullName>
    </recommendedName>
</protein>
<dbReference type="GO" id="GO:0005829">
    <property type="term" value="C:cytosol"/>
    <property type="evidence" value="ECO:0007669"/>
    <property type="project" value="TreeGrafter"/>
</dbReference>
<dbReference type="InterPro" id="IPR020588">
    <property type="entry name" value="RecA_ATP-bd"/>
</dbReference>
<sequence>MFHCAKCDAQTPKWAGRCAECGAWGTVTAEEEISSVVASKGVKAKPRASAPLSGASAAPKGRIATGVSEMDRVIGNGLVPGSLVLLSGEPGIGKSTLVAMVAGTVGTKASGGQGPQVLYVSGEESASQLASRFVRVGLDPAKINFLEPYPVETIIATIEKEKPALAVIDSVQTLSSEAVEGTPGSPALVRYATALLLEACKRTDACVLLIGQVTKDGAVAGPKTLEHLVDVVLSLEGDPSHSYRLLRATKNRFGSTDEVGVFEMAGNGLLPVENPSAKFLEERAAVPGSVVAASLEGSRVFLVEVQALVEKSGYGTPVRRASGFDGNRLQMLCAILSRRANLDLSDKDVFVNVIGGLTLSEPAADLAVCAAIVGAAKGTASEVPVLYAGEVGLGGEVRSVPHLDRRLSEAKRLGIETHVTPKTMKVVKDLF</sequence>
<dbReference type="GO" id="GO:0003684">
    <property type="term" value="F:damaged DNA binding"/>
    <property type="evidence" value="ECO:0007669"/>
    <property type="project" value="InterPro"/>
</dbReference>
<dbReference type="GO" id="GO:0000725">
    <property type="term" value="P:recombinational repair"/>
    <property type="evidence" value="ECO:0007669"/>
    <property type="project" value="UniProtKB-UniRule"/>
</dbReference>
<dbReference type="SUPFAM" id="SSF52540">
    <property type="entry name" value="P-loop containing nucleoside triphosphate hydrolases"/>
    <property type="match status" value="1"/>
</dbReference>
<evidence type="ECO:0000256" key="11">
    <source>
        <dbReference type="HAMAP-Rule" id="MF_01498"/>
    </source>
</evidence>
<evidence type="ECO:0000256" key="2">
    <source>
        <dbReference type="ARBA" id="ARBA00022741"/>
    </source>
</evidence>
<organism evidence="15 16">
    <name type="scientific">Candidatus Uhrbacteria bacterium RIFCSPHIGHO2_01_FULL_63_20</name>
    <dbReference type="NCBI Taxonomy" id="1802385"/>
    <lineage>
        <taxon>Bacteria</taxon>
        <taxon>Candidatus Uhriibacteriota</taxon>
    </lineage>
</organism>
<dbReference type="PANTHER" id="PTHR32472:SF10">
    <property type="entry name" value="DNA REPAIR PROTEIN RADA-LIKE PROTEIN"/>
    <property type="match status" value="1"/>
</dbReference>
<dbReference type="NCBIfam" id="TIGR00416">
    <property type="entry name" value="sms"/>
    <property type="match status" value="1"/>
</dbReference>
<dbReference type="Proteomes" id="UP000177885">
    <property type="component" value="Unassembled WGS sequence"/>
</dbReference>
<feature type="short sequence motif" description="RadA KNRFG motif" evidence="11">
    <location>
        <begin position="250"/>
        <end position="254"/>
    </location>
</feature>
<dbReference type="GO" id="GO:0005524">
    <property type="term" value="F:ATP binding"/>
    <property type="evidence" value="ECO:0007669"/>
    <property type="project" value="UniProtKB-UniRule"/>
</dbReference>
<dbReference type="STRING" id="1802385.A2856_00055"/>
<evidence type="ECO:0000256" key="5">
    <source>
        <dbReference type="ARBA" id="ARBA00022801"/>
    </source>
</evidence>
<keyword evidence="6 13" id="KW-0862">Zinc</keyword>
<dbReference type="Gene3D" id="3.40.50.300">
    <property type="entry name" value="P-loop containing nucleotide triphosphate hydrolases"/>
    <property type="match status" value="1"/>
</dbReference>
<evidence type="ECO:0000256" key="10">
    <source>
        <dbReference type="ARBA" id="ARBA00023204"/>
    </source>
</evidence>
<keyword evidence="1 11" id="KW-0479">Metal-binding</keyword>
<dbReference type="HAMAP" id="MF_01498">
    <property type="entry name" value="RadA_bact"/>
    <property type="match status" value="1"/>
</dbReference>
<evidence type="ECO:0000259" key="14">
    <source>
        <dbReference type="PROSITE" id="PS50162"/>
    </source>
</evidence>
<proteinExistence type="inferred from homology"/>
<evidence type="ECO:0000256" key="13">
    <source>
        <dbReference type="RuleBase" id="RU003555"/>
    </source>
</evidence>
<dbReference type="InterPro" id="IPR003593">
    <property type="entry name" value="AAA+_ATPase"/>
</dbReference>
<dbReference type="InterPro" id="IPR041166">
    <property type="entry name" value="Rubredoxin_2"/>
</dbReference>
<dbReference type="GO" id="GO:0016787">
    <property type="term" value="F:hydrolase activity"/>
    <property type="evidence" value="ECO:0007669"/>
    <property type="project" value="UniProtKB-KW"/>
</dbReference>
<comment type="caution">
    <text evidence="15">The sequence shown here is derived from an EMBL/GenBank/DDBJ whole genome shotgun (WGS) entry which is preliminary data.</text>
</comment>
<dbReference type="Pfam" id="PF13481">
    <property type="entry name" value="AAA_25"/>
    <property type="match status" value="1"/>
</dbReference>
<dbReference type="AlphaFoldDB" id="A0A1F7TLN9"/>
<dbReference type="InterPro" id="IPR014721">
    <property type="entry name" value="Ribsml_uS5_D2-typ_fold_subgr"/>
</dbReference>
<comment type="domain">
    <text evidence="11">The middle region has homology to RecA with ATPase motifs including the RadA KNRFG motif, while the C-terminus is homologous to Lon protease.</text>
</comment>